<comment type="caution">
    <text evidence="1">The sequence shown here is derived from an EMBL/GenBank/DDBJ whole genome shotgun (WGS) entry which is preliminary data.</text>
</comment>
<dbReference type="EMBL" id="AQHF01000020">
    <property type="protein sequence ID" value="MBE0345358.1"/>
    <property type="molecule type" value="Genomic_DNA"/>
</dbReference>
<evidence type="ECO:0000313" key="2">
    <source>
        <dbReference type="Proteomes" id="UP000660708"/>
    </source>
</evidence>
<accession>A0A8I0MTZ4</accession>
<keyword evidence="2" id="KW-1185">Reference proteome</keyword>
<protein>
    <submittedName>
        <fullName evidence="1">Uncharacterized protein</fullName>
    </submittedName>
</protein>
<evidence type="ECO:0000313" key="1">
    <source>
        <dbReference type="EMBL" id="MBE0345358.1"/>
    </source>
</evidence>
<name>A0A8I0MTZ4_9GAMM</name>
<proteinExistence type="predicted"/>
<organism evidence="1 2">
    <name type="scientific">Pseudoalteromonas peptidolytica F12-50-A1</name>
    <dbReference type="NCBI Taxonomy" id="1315280"/>
    <lineage>
        <taxon>Bacteria</taxon>
        <taxon>Pseudomonadati</taxon>
        <taxon>Pseudomonadota</taxon>
        <taxon>Gammaproteobacteria</taxon>
        <taxon>Alteromonadales</taxon>
        <taxon>Pseudoalteromonadaceae</taxon>
        <taxon>Pseudoalteromonas</taxon>
    </lineage>
</organism>
<gene>
    <name evidence="1" type="ORF">PPEP_a0214</name>
</gene>
<reference evidence="1 2" key="1">
    <citation type="submission" date="2015-06" db="EMBL/GenBank/DDBJ databases">
        <title>Genome sequence of Pseudoalteromonas peptidolytica.</title>
        <authorList>
            <person name="Xie B.-B."/>
            <person name="Rong J.-C."/>
            <person name="Qin Q.-L."/>
            <person name="Zhang Y.-Z."/>
        </authorList>
    </citation>
    <scope>NUCLEOTIDE SEQUENCE [LARGE SCALE GENOMIC DNA]</scope>
    <source>
        <strain evidence="1 2">F12-50-A1</strain>
    </source>
</reference>
<sequence>MCALIPYRNEFHPKFCLSNVKKQNQPEFYLNQRFLFDYYAGLI</sequence>
<dbReference type="AlphaFoldDB" id="A0A8I0MTZ4"/>
<dbReference type="Proteomes" id="UP000660708">
    <property type="component" value="Unassembled WGS sequence"/>
</dbReference>